<evidence type="ECO:0000313" key="8">
    <source>
        <dbReference type="Proteomes" id="UP001211907"/>
    </source>
</evidence>
<dbReference type="InterPro" id="IPR051966">
    <property type="entry name" value="RPAP3"/>
</dbReference>
<sequence length="615" mass="67986">MGGKTNSSIDAALLVRANAEETRRQMQELLAWEKDIKSSTPSPSGTPDASIPVRGTKTAPTTTAAVPRPENPVVLLPYRDKSPEQLEVTLKQALILKEKGNAYFQRKVYVKAELEYSRAISLLDEYISQSSFQSSAVSTHLSTVLGNRAMTLIKLEKYPDAIADSSRILAHFDSKNIKALWRRAHASILLLESSISSNINLNDKDLLVEAKRDLEFALVLDPKNLLVKDDLVKVNAIIASKATTESTANAVTSKIPKNGLASGDPVSQKKSNSQLKKPSQRRRIDILEVGDAAAFFDKSASSKNLTEIIIAETPKAKSPVISKPEISNTIFKPEPAADNRVIIENNAAIKVKDKNEKAVHVNSSSTEKTTSKSFTSTMLKIVQSDSFASTETTTPVISPLNAKEKTMSRRIPLIVDLDAEKQVSKTKIEPESTGMTDLAVPSHSEIVKSKTQSSDVVTAALKLTPAPDTMFEFELEWKMRKSDDNNLYALIKLILPEKYRSLFKNSLEAHYVSKILQIFVLFYIPNESPQLLFDTLVALSEVERFAMNVLFFSSKDRAAVTQIFSFLRAKVGRDGSVFGVEDLYTVELREMAQGPINLAELPLQQLQAVKNQMEE</sequence>
<keyword evidence="2" id="KW-0802">TPR repeat</keyword>
<evidence type="ECO:0000256" key="3">
    <source>
        <dbReference type="ARBA" id="ARBA00038275"/>
    </source>
</evidence>
<dbReference type="Proteomes" id="UP001211907">
    <property type="component" value="Unassembled WGS sequence"/>
</dbReference>
<keyword evidence="8" id="KW-1185">Reference proteome</keyword>
<dbReference type="InterPro" id="IPR011990">
    <property type="entry name" value="TPR-like_helical_dom_sf"/>
</dbReference>
<comment type="caution">
    <text evidence="7">The sequence shown here is derived from an EMBL/GenBank/DDBJ whole genome shotgun (WGS) entry which is preliminary data.</text>
</comment>
<organism evidence="7 8">
    <name type="scientific">Physocladia obscura</name>
    <dbReference type="NCBI Taxonomy" id="109957"/>
    <lineage>
        <taxon>Eukaryota</taxon>
        <taxon>Fungi</taxon>
        <taxon>Fungi incertae sedis</taxon>
        <taxon>Chytridiomycota</taxon>
        <taxon>Chytridiomycota incertae sedis</taxon>
        <taxon>Chytridiomycetes</taxon>
        <taxon>Chytridiales</taxon>
        <taxon>Chytriomycetaceae</taxon>
        <taxon>Physocladia</taxon>
    </lineage>
</organism>
<feature type="compositionally biased region" description="Low complexity" evidence="5">
    <location>
        <begin position="56"/>
        <end position="65"/>
    </location>
</feature>
<dbReference type="PANTHER" id="PTHR46423">
    <property type="entry name" value="RNA POLYMERASE II-ASSOCIATED PROTEIN 3"/>
    <property type="match status" value="1"/>
</dbReference>
<accession>A0AAD5T601</accession>
<evidence type="ECO:0000259" key="6">
    <source>
        <dbReference type="Pfam" id="PF13877"/>
    </source>
</evidence>
<feature type="domain" description="RNA-polymerase II-associated protein 3-like C-terminal" evidence="6">
    <location>
        <begin position="466"/>
        <end position="557"/>
    </location>
</feature>
<evidence type="ECO:0000256" key="4">
    <source>
        <dbReference type="ARBA" id="ARBA00040133"/>
    </source>
</evidence>
<feature type="compositionally biased region" description="Polar residues" evidence="5">
    <location>
        <begin position="38"/>
        <end position="47"/>
    </location>
</feature>
<keyword evidence="1" id="KW-0677">Repeat</keyword>
<reference evidence="7" key="1">
    <citation type="submission" date="2020-05" db="EMBL/GenBank/DDBJ databases">
        <title>Phylogenomic resolution of chytrid fungi.</title>
        <authorList>
            <person name="Stajich J.E."/>
            <person name="Amses K."/>
            <person name="Simmons R."/>
            <person name="Seto K."/>
            <person name="Myers J."/>
            <person name="Bonds A."/>
            <person name="Quandt C.A."/>
            <person name="Barry K."/>
            <person name="Liu P."/>
            <person name="Grigoriev I."/>
            <person name="Longcore J.E."/>
            <person name="James T.Y."/>
        </authorList>
    </citation>
    <scope>NUCLEOTIDE SEQUENCE</scope>
    <source>
        <strain evidence="7">JEL0513</strain>
    </source>
</reference>
<dbReference type="Pfam" id="PF13877">
    <property type="entry name" value="RPAP3_C"/>
    <property type="match status" value="1"/>
</dbReference>
<dbReference type="SMART" id="SM00028">
    <property type="entry name" value="TPR"/>
    <property type="match status" value="2"/>
</dbReference>
<evidence type="ECO:0000256" key="1">
    <source>
        <dbReference type="ARBA" id="ARBA00022737"/>
    </source>
</evidence>
<comment type="similarity">
    <text evidence="3">Belongs to the RPAP3 family.</text>
</comment>
<feature type="compositionally biased region" description="Polar residues" evidence="5">
    <location>
        <begin position="268"/>
        <end position="277"/>
    </location>
</feature>
<dbReference type="PANTHER" id="PTHR46423:SF1">
    <property type="entry name" value="RNA POLYMERASE II-ASSOCIATED PROTEIN 3"/>
    <property type="match status" value="1"/>
</dbReference>
<protein>
    <recommendedName>
        <fullName evidence="4">RNA polymerase II-associated protein 3</fullName>
    </recommendedName>
</protein>
<feature type="region of interest" description="Disordered" evidence="5">
    <location>
        <begin position="255"/>
        <end position="280"/>
    </location>
</feature>
<dbReference type="GO" id="GO:0101031">
    <property type="term" value="C:protein folding chaperone complex"/>
    <property type="evidence" value="ECO:0007669"/>
    <property type="project" value="TreeGrafter"/>
</dbReference>
<dbReference type="AlphaFoldDB" id="A0AAD5T601"/>
<dbReference type="Gene3D" id="1.25.40.10">
    <property type="entry name" value="Tetratricopeptide repeat domain"/>
    <property type="match status" value="1"/>
</dbReference>
<evidence type="ECO:0000256" key="2">
    <source>
        <dbReference type="ARBA" id="ARBA00022803"/>
    </source>
</evidence>
<dbReference type="InterPro" id="IPR019734">
    <property type="entry name" value="TPR_rpt"/>
</dbReference>
<dbReference type="InterPro" id="IPR025986">
    <property type="entry name" value="RPAP3-like_C"/>
</dbReference>
<evidence type="ECO:0000313" key="7">
    <source>
        <dbReference type="EMBL" id="KAJ3127881.1"/>
    </source>
</evidence>
<gene>
    <name evidence="7" type="primary">RPAP3</name>
    <name evidence="7" type="ORF">HK100_009484</name>
</gene>
<proteinExistence type="inferred from homology"/>
<feature type="non-terminal residue" evidence="7">
    <location>
        <position position="1"/>
    </location>
</feature>
<evidence type="ECO:0000256" key="5">
    <source>
        <dbReference type="SAM" id="MobiDB-lite"/>
    </source>
</evidence>
<name>A0AAD5T601_9FUNG</name>
<feature type="region of interest" description="Disordered" evidence="5">
    <location>
        <begin position="33"/>
        <end position="67"/>
    </location>
</feature>
<dbReference type="EMBL" id="JADGJH010000489">
    <property type="protein sequence ID" value="KAJ3127881.1"/>
    <property type="molecule type" value="Genomic_DNA"/>
</dbReference>
<dbReference type="SUPFAM" id="SSF48452">
    <property type="entry name" value="TPR-like"/>
    <property type="match status" value="1"/>
</dbReference>